<keyword evidence="4 6" id="KW-0663">Pyridoxal phosphate</keyword>
<accession>A0AAV3PK49</accession>
<evidence type="ECO:0000256" key="4">
    <source>
        <dbReference type="ARBA" id="ARBA00022898"/>
    </source>
</evidence>
<proteinExistence type="inferred from homology"/>
<dbReference type="AlphaFoldDB" id="A0AAV3PK49"/>
<comment type="similarity">
    <text evidence="2 7">Belongs to the group II decarboxylase family.</text>
</comment>
<feature type="modified residue" description="N6-(pyridoxal phosphate)lysine" evidence="6">
    <location>
        <position position="263"/>
    </location>
</feature>
<evidence type="ECO:0000256" key="2">
    <source>
        <dbReference type="ARBA" id="ARBA00009533"/>
    </source>
</evidence>
<sequence>MEGKENILRITPKSSIEVENEEADENGQNDPIHVLNDFHKFLSIRANYHLGYPFHIKYEDSDTMAPLLQFHLNNLGDPFVDRNYGLNSKQFEVAVLDWFAELWDIPKEDYWGYITNGGTEGNLHGILIGLVSKRELHPEGVLYASQESHYSISKAARMYRIKLETVNALVTGEMDCQDLRNKLLLNRGKPAIINVNIGTTFKGGVDDIDLIIKILEECEFSEDQFYIHCDAALSGLIIPFLNDVPNKVSFKKPIGSVCVSGHKFLGCPIPCGVQITRKKHINVLSNNIDYIASKDLTISGSRNGHTPVFMWYSLKTKGHKQLETDVHECLKRACFLKDQLKEARISCMLNEFSNTVVFEKPLDDEFVLKWQLSCKGDLAHVIVMPTVTTENLKMFIDELKQSRLSWFQKGSFYPSCVEEEIGEENCDCDAHF</sequence>
<protein>
    <recommendedName>
        <fullName evidence="10">Histidine decarboxylase</fullName>
    </recommendedName>
</protein>
<evidence type="ECO:0000313" key="9">
    <source>
        <dbReference type="Proteomes" id="UP001454036"/>
    </source>
</evidence>
<evidence type="ECO:0008006" key="10">
    <source>
        <dbReference type="Google" id="ProtNLM"/>
    </source>
</evidence>
<evidence type="ECO:0000256" key="3">
    <source>
        <dbReference type="ARBA" id="ARBA00022793"/>
    </source>
</evidence>
<keyword evidence="5 7" id="KW-0456">Lyase</keyword>
<dbReference type="Pfam" id="PF00282">
    <property type="entry name" value="Pyridoxal_deC"/>
    <property type="match status" value="1"/>
</dbReference>
<comment type="caution">
    <text evidence="8">The sequence shown here is derived from an EMBL/GenBank/DDBJ whole genome shotgun (WGS) entry which is preliminary data.</text>
</comment>
<gene>
    <name evidence="8" type="ORF">LIER_09478</name>
</gene>
<evidence type="ECO:0000256" key="5">
    <source>
        <dbReference type="ARBA" id="ARBA00023239"/>
    </source>
</evidence>
<dbReference type="InterPro" id="IPR051151">
    <property type="entry name" value="Group_II_Decarboxylase"/>
</dbReference>
<evidence type="ECO:0000256" key="1">
    <source>
        <dbReference type="ARBA" id="ARBA00001933"/>
    </source>
</evidence>
<dbReference type="InterPro" id="IPR015421">
    <property type="entry name" value="PyrdxlP-dep_Trfase_major"/>
</dbReference>
<name>A0AAV3PK49_LITER</name>
<dbReference type="InterPro" id="IPR021115">
    <property type="entry name" value="Pyridoxal-P_BS"/>
</dbReference>
<dbReference type="Gene3D" id="3.90.1150.10">
    <property type="entry name" value="Aspartate Aminotransferase, domain 1"/>
    <property type="match status" value="1"/>
</dbReference>
<evidence type="ECO:0000256" key="6">
    <source>
        <dbReference type="PIRSR" id="PIRSR602129-50"/>
    </source>
</evidence>
<keyword evidence="9" id="KW-1185">Reference proteome</keyword>
<dbReference type="InterPro" id="IPR015422">
    <property type="entry name" value="PyrdxlP-dep_Trfase_small"/>
</dbReference>
<comment type="cofactor">
    <cofactor evidence="1 6 7">
        <name>pyridoxal 5'-phosphate</name>
        <dbReference type="ChEBI" id="CHEBI:597326"/>
    </cofactor>
</comment>
<evidence type="ECO:0000313" key="8">
    <source>
        <dbReference type="EMBL" id="GAA0150558.1"/>
    </source>
</evidence>
<dbReference type="GO" id="GO:0019752">
    <property type="term" value="P:carboxylic acid metabolic process"/>
    <property type="evidence" value="ECO:0007669"/>
    <property type="project" value="InterPro"/>
</dbReference>
<dbReference type="EMBL" id="BAABME010001613">
    <property type="protein sequence ID" value="GAA0150558.1"/>
    <property type="molecule type" value="Genomic_DNA"/>
</dbReference>
<dbReference type="SUPFAM" id="SSF53383">
    <property type="entry name" value="PLP-dependent transferases"/>
    <property type="match status" value="1"/>
</dbReference>
<dbReference type="Proteomes" id="UP001454036">
    <property type="component" value="Unassembled WGS sequence"/>
</dbReference>
<dbReference type="PANTHER" id="PTHR46101">
    <property type="match status" value="1"/>
</dbReference>
<dbReference type="GO" id="GO:0030170">
    <property type="term" value="F:pyridoxal phosphate binding"/>
    <property type="evidence" value="ECO:0007669"/>
    <property type="project" value="InterPro"/>
</dbReference>
<dbReference type="NCBIfam" id="NF002748">
    <property type="entry name" value="PRK02769.1"/>
    <property type="match status" value="1"/>
</dbReference>
<keyword evidence="3" id="KW-0210">Decarboxylase</keyword>
<dbReference type="Gene3D" id="3.40.640.10">
    <property type="entry name" value="Type I PLP-dependent aspartate aminotransferase-like (Major domain)"/>
    <property type="match status" value="1"/>
</dbReference>
<dbReference type="InterPro" id="IPR002129">
    <property type="entry name" value="PyrdxlP-dep_de-COase"/>
</dbReference>
<dbReference type="GO" id="GO:0016831">
    <property type="term" value="F:carboxy-lyase activity"/>
    <property type="evidence" value="ECO:0007669"/>
    <property type="project" value="UniProtKB-KW"/>
</dbReference>
<dbReference type="PANTHER" id="PTHR46101:SF9">
    <property type="entry name" value="HISTIDINE DECARBOXYLASE"/>
    <property type="match status" value="1"/>
</dbReference>
<reference evidence="8 9" key="1">
    <citation type="submission" date="2024-01" db="EMBL/GenBank/DDBJ databases">
        <title>The complete chloroplast genome sequence of Lithospermum erythrorhizon: insights into the phylogenetic relationship among Boraginaceae species and the maternal lineages of purple gromwells.</title>
        <authorList>
            <person name="Okada T."/>
            <person name="Watanabe K."/>
        </authorList>
    </citation>
    <scope>NUCLEOTIDE SEQUENCE [LARGE SCALE GENOMIC DNA]</scope>
</reference>
<dbReference type="InterPro" id="IPR015424">
    <property type="entry name" value="PyrdxlP-dep_Trfase"/>
</dbReference>
<dbReference type="PROSITE" id="PS00392">
    <property type="entry name" value="DDC_GAD_HDC_YDC"/>
    <property type="match status" value="1"/>
</dbReference>
<organism evidence="8 9">
    <name type="scientific">Lithospermum erythrorhizon</name>
    <name type="common">Purple gromwell</name>
    <name type="synonym">Lithospermum officinale var. erythrorhizon</name>
    <dbReference type="NCBI Taxonomy" id="34254"/>
    <lineage>
        <taxon>Eukaryota</taxon>
        <taxon>Viridiplantae</taxon>
        <taxon>Streptophyta</taxon>
        <taxon>Embryophyta</taxon>
        <taxon>Tracheophyta</taxon>
        <taxon>Spermatophyta</taxon>
        <taxon>Magnoliopsida</taxon>
        <taxon>eudicotyledons</taxon>
        <taxon>Gunneridae</taxon>
        <taxon>Pentapetalae</taxon>
        <taxon>asterids</taxon>
        <taxon>lamiids</taxon>
        <taxon>Boraginales</taxon>
        <taxon>Boraginaceae</taxon>
        <taxon>Boraginoideae</taxon>
        <taxon>Lithospermeae</taxon>
        <taxon>Lithospermum</taxon>
    </lineage>
</organism>
<evidence type="ECO:0000256" key="7">
    <source>
        <dbReference type="RuleBase" id="RU000382"/>
    </source>
</evidence>